<dbReference type="Gene3D" id="3.20.20.70">
    <property type="entry name" value="Aldolase class I"/>
    <property type="match status" value="1"/>
</dbReference>
<dbReference type="InterPro" id="IPR020030">
    <property type="entry name" value="Pseudaminic_synth_PseI"/>
</dbReference>
<dbReference type="InterPro" id="IPR013974">
    <property type="entry name" value="SAF"/>
</dbReference>
<dbReference type="PANTHER" id="PTHR42966">
    <property type="entry name" value="N-ACETYLNEURAMINATE SYNTHASE"/>
    <property type="match status" value="1"/>
</dbReference>
<dbReference type="CDD" id="cd11615">
    <property type="entry name" value="SAF_NeuB_like"/>
    <property type="match status" value="1"/>
</dbReference>
<dbReference type="SMART" id="SM00858">
    <property type="entry name" value="SAF"/>
    <property type="match status" value="1"/>
</dbReference>
<reference evidence="2 3" key="1">
    <citation type="submission" date="2019-06" db="EMBL/GenBank/DDBJ databases">
        <title>Genomic Encyclopedia of Type Strains, Phase IV (KMG-V): Genome sequencing to study the core and pangenomes of soil and plant-associated prokaryotes.</title>
        <authorList>
            <person name="Whitman W."/>
        </authorList>
    </citation>
    <scope>NUCLEOTIDE SEQUENCE [LARGE SCALE GENOMIC DNA]</scope>
    <source>
        <strain evidence="2 3">BR 11880</strain>
    </source>
</reference>
<dbReference type="Gene3D" id="3.90.1210.10">
    <property type="entry name" value="Antifreeze-like/N-acetylneuraminic acid synthase C-terminal domain"/>
    <property type="match status" value="1"/>
</dbReference>
<dbReference type="NCBIfam" id="TIGR03586">
    <property type="entry name" value="PseI"/>
    <property type="match status" value="1"/>
</dbReference>
<proteinExistence type="predicted"/>
<dbReference type="Proteomes" id="UP000319859">
    <property type="component" value="Unassembled WGS sequence"/>
</dbReference>
<dbReference type="PROSITE" id="PS50844">
    <property type="entry name" value="AFP_LIKE"/>
    <property type="match status" value="1"/>
</dbReference>
<dbReference type="AlphaFoldDB" id="A0A560FBH5"/>
<dbReference type="OrthoDB" id="9781701at2"/>
<dbReference type="InterPro" id="IPR057736">
    <property type="entry name" value="SAF_PseI/NeuA/NeuB"/>
</dbReference>
<comment type="caution">
    <text evidence="2">The sequence shown here is derived from an EMBL/GenBank/DDBJ whole genome shotgun (WGS) entry which is preliminary data.</text>
</comment>
<dbReference type="InterPro" id="IPR036732">
    <property type="entry name" value="AFP_Neu5c_C_sf"/>
</dbReference>
<evidence type="ECO:0000313" key="3">
    <source>
        <dbReference type="Proteomes" id="UP000319859"/>
    </source>
</evidence>
<dbReference type="SUPFAM" id="SSF51569">
    <property type="entry name" value="Aldolase"/>
    <property type="match status" value="1"/>
</dbReference>
<name>A0A560FBH5_9PROT</name>
<gene>
    <name evidence="2" type="ORF">FBZ89_10819</name>
</gene>
<accession>A0A560FBH5</accession>
<dbReference type="Pfam" id="PF08666">
    <property type="entry name" value="SAF"/>
    <property type="match status" value="1"/>
</dbReference>
<protein>
    <submittedName>
        <fullName evidence="2">N-acetylneuraminate synthase</fullName>
    </submittedName>
</protein>
<sequence length="355" mass="37536">MSDSARLTFRAGQAPYLIAEMSGNHKGEIERAIRLIDAAKAAGADAVKLQTYTADTITLKSDRPEFQIHGGPWDGRSLHELYEEAHTPWAWHPQLFAHAATIGITLFSSPFDPTAVDLLDRLGAPAFKIASYEIVDLPLIRYAAAKGKPLIISTGMATLGEIDDAVTAARDAAPAGTPDPVLLHCTSGYPTPPEECDLRTIPHLAQAFGVPTGLSDHTHGIAVPVAAVALGAVVIEKHLTLSRAEGGVDASFSLEPAEFKAMADACRVAHVALGQVGYAVKPSEAGGRAFRRSLYVSAPVMAGEVFTPANVRSVRPGLGLPPKHLDQVLGARAARDIAAGQPLDWGMVDWGMVQP</sequence>
<organism evidence="2 3">
    <name type="scientific">Nitrospirillum amazonense</name>
    <dbReference type="NCBI Taxonomy" id="28077"/>
    <lineage>
        <taxon>Bacteria</taxon>
        <taxon>Pseudomonadati</taxon>
        <taxon>Pseudomonadota</taxon>
        <taxon>Alphaproteobacteria</taxon>
        <taxon>Rhodospirillales</taxon>
        <taxon>Azospirillaceae</taxon>
        <taxon>Nitrospirillum</taxon>
    </lineage>
</organism>
<dbReference type="EMBL" id="VITN01000008">
    <property type="protein sequence ID" value="TWB18964.1"/>
    <property type="molecule type" value="Genomic_DNA"/>
</dbReference>
<dbReference type="InterPro" id="IPR013785">
    <property type="entry name" value="Aldolase_TIM"/>
</dbReference>
<dbReference type="PANTHER" id="PTHR42966:SF2">
    <property type="entry name" value="PSEUDAMINIC ACID SYNTHASE"/>
    <property type="match status" value="1"/>
</dbReference>
<dbReference type="SUPFAM" id="SSF51269">
    <property type="entry name" value="AFP III-like domain"/>
    <property type="match status" value="1"/>
</dbReference>
<dbReference type="RefSeq" id="WP_145750645.1">
    <property type="nucleotide sequence ID" value="NZ_VITN01000008.1"/>
</dbReference>
<dbReference type="GO" id="GO:0047444">
    <property type="term" value="F:N-acylneuraminate-9-phosphate synthase activity"/>
    <property type="evidence" value="ECO:0007669"/>
    <property type="project" value="TreeGrafter"/>
</dbReference>
<dbReference type="InterPro" id="IPR006190">
    <property type="entry name" value="SAF_AFP_Neu5Ac"/>
</dbReference>
<evidence type="ECO:0000313" key="2">
    <source>
        <dbReference type="EMBL" id="TWB18964.1"/>
    </source>
</evidence>
<evidence type="ECO:0000259" key="1">
    <source>
        <dbReference type="PROSITE" id="PS50844"/>
    </source>
</evidence>
<feature type="domain" description="AFP-like" evidence="1">
    <location>
        <begin position="293"/>
        <end position="351"/>
    </location>
</feature>
<dbReference type="GO" id="GO:0016051">
    <property type="term" value="P:carbohydrate biosynthetic process"/>
    <property type="evidence" value="ECO:0007669"/>
    <property type="project" value="InterPro"/>
</dbReference>
<dbReference type="InterPro" id="IPR013132">
    <property type="entry name" value="PseI/NeuA/B-like_N"/>
</dbReference>
<dbReference type="Pfam" id="PF03102">
    <property type="entry name" value="NeuB"/>
    <property type="match status" value="1"/>
</dbReference>
<dbReference type="InterPro" id="IPR051690">
    <property type="entry name" value="PseI-like"/>
</dbReference>